<organism evidence="1 2">
    <name type="scientific">Tritrichomonas foetus</name>
    <dbReference type="NCBI Taxonomy" id="1144522"/>
    <lineage>
        <taxon>Eukaryota</taxon>
        <taxon>Metamonada</taxon>
        <taxon>Parabasalia</taxon>
        <taxon>Tritrichomonadida</taxon>
        <taxon>Tritrichomonadidae</taxon>
        <taxon>Tritrichomonas</taxon>
    </lineage>
</organism>
<evidence type="ECO:0000313" key="1">
    <source>
        <dbReference type="EMBL" id="OHS94299.1"/>
    </source>
</evidence>
<dbReference type="GeneID" id="94847380"/>
<dbReference type="VEuPathDB" id="TrichDB:TRFO_39486"/>
<accession>A0A1J4J9E2</accession>
<dbReference type="AlphaFoldDB" id="A0A1J4J9E2"/>
<name>A0A1J4J9E2_9EUKA</name>
<sequence>MTTDTIRVGNVSLYPFQAKLLPKDLESALRAEPHTPKTAGRKSAIDEDNVLDFACFSQQKKLFGSNQLEDPIKGTGVPPLKYAINQRKYKCIAYIILKVDYEHFQKNSVSNFNLSNIIHDKSVPDWFPYIYAKRESLPFNMLVRWDFAMKCPHPIDCLDIILEDLKKSECNRKKVMKNPMLDTLQSNPERDAEFFQRLSSEEIDGFLNFMKNYEHMFIKPVNFEIKDLLFHSGRYEEYIYKVDPKHPRAEYVGRKSLFQRLCEEGKKEEFKKIVDKHPDWFEDMWNFDAILSPENRDVYPYAYKNTQFNDRKVQIGYEEKFVNKIIGQKWDVELQYLVNKGMIVTDFFAAKALRTLDKKIINILEAKIDMREGINRLISFEVKNIKPYLNLGYQLNEEAFNRFPSEAIVANIWMYPEDKSLEFMKEIS</sequence>
<dbReference type="Proteomes" id="UP000179807">
    <property type="component" value="Unassembled WGS sequence"/>
</dbReference>
<proteinExistence type="predicted"/>
<gene>
    <name evidence="1" type="ORF">TRFO_39486</name>
</gene>
<comment type="caution">
    <text evidence="1">The sequence shown here is derived from an EMBL/GenBank/DDBJ whole genome shotgun (WGS) entry which is preliminary data.</text>
</comment>
<reference evidence="1" key="1">
    <citation type="submission" date="2016-10" db="EMBL/GenBank/DDBJ databases">
        <authorList>
            <person name="Benchimol M."/>
            <person name="Almeida L.G."/>
            <person name="Vasconcelos A.T."/>
            <person name="Perreira-Neves A."/>
            <person name="Rosa I.A."/>
            <person name="Tasca T."/>
            <person name="Bogo M.R."/>
            <person name="de Souza W."/>
        </authorList>
    </citation>
    <scope>NUCLEOTIDE SEQUENCE [LARGE SCALE GENOMIC DNA]</scope>
    <source>
        <strain evidence="1">K</strain>
    </source>
</reference>
<evidence type="ECO:0000313" key="2">
    <source>
        <dbReference type="Proteomes" id="UP000179807"/>
    </source>
</evidence>
<dbReference type="RefSeq" id="XP_068347436.1">
    <property type="nucleotide sequence ID" value="XM_068512676.1"/>
</dbReference>
<keyword evidence="2" id="KW-1185">Reference proteome</keyword>
<dbReference type="EMBL" id="MLAK01001328">
    <property type="protein sequence ID" value="OHS94299.1"/>
    <property type="molecule type" value="Genomic_DNA"/>
</dbReference>
<protein>
    <submittedName>
        <fullName evidence="1">Uncharacterized protein</fullName>
    </submittedName>
</protein>